<dbReference type="SMART" id="SM00852">
    <property type="entry name" value="MoCF_biosynth"/>
    <property type="match status" value="1"/>
</dbReference>
<dbReference type="EMBL" id="JPVT01000005">
    <property type="protein sequence ID" value="KFN93235.1"/>
    <property type="molecule type" value="Genomic_DNA"/>
</dbReference>
<dbReference type="Proteomes" id="UP000029381">
    <property type="component" value="Unassembled WGS sequence"/>
</dbReference>
<gene>
    <name evidence="2" type="ORF">TMU3MR103_0021</name>
</gene>
<dbReference type="InterPro" id="IPR050101">
    <property type="entry name" value="CinA"/>
</dbReference>
<evidence type="ECO:0000313" key="2">
    <source>
        <dbReference type="EMBL" id="KFN93235.1"/>
    </source>
</evidence>
<dbReference type="Pfam" id="PF00994">
    <property type="entry name" value="MoCF_biosynth"/>
    <property type="match status" value="1"/>
</dbReference>
<organism evidence="2 3">
    <name type="scientific">Tetragenococcus muriaticus 3MR10-3</name>
    <dbReference type="NCBI Taxonomy" id="1302648"/>
    <lineage>
        <taxon>Bacteria</taxon>
        <taxon>Bacillati</taxon>
        <taxon>Bacillota</taxon>
        <taxon>Bacilli</taxon>
        <taxon>Lactobacillales</taxon>
        <taxon>Enterococcaceae</taxon>
        <taxon>Tetragenococcus</taxon>
    </lineage>
</organism>
<dbReference type="PANTHER" id="PTHR13939">
    <property type="entry name" value="NICOTINAMIDE-NUCLEOTIDE AMIDOHYDROLASE PNCC"/>
    <property type="match status" value="1"/>
</dbReference>
<dbReference type="InterPro" id="IPR036425">
    <property type="entry name" value="MoaB/Mog-like_dom_sf"/>
</dbReference>
<dbReference type="PATRIC" id="fig|1302648.3.peg.21"/>
<dbReference type="PANTHER" id="PTHR13939:SF0">
    <property type="entry name" value="NMN AMIDOHYDROLASE-LIKE PROTEIN YFAY"/>
    <property type="match status" value="1"/>
</dbReference>
<dbReference type="AlphaFoldDB" id="A0A091C8X4"/>
<proteinExistence type="predicted"/>
<reference evidence="2 3" key="1">
    <citation type="submission" date="2014-08" db="EMBL/GenBank/DDBJ databases">
        <title>Genome sequence of Tetragenococcus muriaticus.</title>
        <authorList>
            <person name="Chuea-nongthon C."/>
            <person name="Rodtong S."/>
            <person name="Yongsawatdigul J."/>
            <person name="Steele J.L."/>
            <person name="Liu X.-y."/>
            <person name="Speers J."/>
            <person name="Glasner J.D."/>
            <person name="Neeno-Eckwall E.C."/>
        </authorList>
    </citation>
    <scope>NUCLEOTIDE SEQUENCE [LARGE SCALE GENOMIC DNA]</scope>
    <source>
        <strain evidence="2 3">3MR10-3</strain>
    </source>
</reference>
<evidence type="ECO:0000259" key="1">
    <source>
        <dbReference type="SMART" id="SM00852"/>
    </source>
</evidence>
<dbReference type="SUPFAM" id="SSF53218">
    <property type="entry name" value="Molybdenum cofactor biosynthesis proteins"/>
    <property type="match status" value="1"/>
</dbReference>
<protein>
    <submittedName>
        <fullName evidence="2">Competence/damage-inducible protein</fullName>
    </submittedName>
</protein>
<keyword evidence="3" id="KW-1185">Reference proteome</keyword>
<name>A0A091C8X4_9ENTE</name>
<feature type="domain" description="MoaB/Mog" evidence="1">
    <location>
        <begin position="4"/>
        <end position="97"/>
    </location>
</feature>
<accession>A0A091C8X4</accession>
<dbReference type="Gene3D" id="3.40.980.10">
    <property type="entry name" value="MoaB/Mog-like domain"/>
    <property type="match status" value="1"/>
</dbReference>
<comment type="caution">
    <text evidence="2">The sequence shown here is derived from an EMBL/GenBank/DDBJ whole genome shotgun (WGS) entry which is preliminary data.</text>
</comment>
<evidence type="ECO:0000313" key="3">
    <source>
        <dbReference type="Proteomes" id="UP000029381"/>
    </source>
</evidence>
<sequence>MKAEIIAVGTEILLGQINNTNTTFLAEELAGLGMEVYYQSVVGDNPKRLEEVLSLADQRSDLIVLCGGLGPTEDDLTKQVTAKHVKEELVFDEKGTKIY</sequence>
<dbReference type="InterPro" id="IPR001453">
    <property type="entry name" value="MoaB/Mog_dom"/>
</dbReference>